<evidence type="ECO:0000259" key="2">
    <source>
        <dbReference type="Pfam" id="PF01471"/>
    </source>
</evidence>
<dbReference type="EMBL" id="DXFW01000028">
    <property type="protein sequence ID" value="HIX06216.1"/>
    <property type="molecule type" value="Genomic_DNA"/>
</dbReference>
<dbReference type="AlphaFoldDB" id="A0A9D1V4Y3"/>
<feature type="domain" description="Peptidoglycan binding-like" evidence="2">
    <location>
        <begin position="712"/>
        <end position="772"/>
    </location>
</feature>
<dbReference type="SUPFAM" id="SSF47090">
    <property type="entry name" value="PGBD-like"/>
    <property type="match status" value="6"/>
</dbReference>
<name>A0A9D1V4Y3_9FIRM</name>
<protein>
    <submittedName>
        <fullName evidence="3">Peptidoglycan-binding protein</fullName>
    </submittedName>
</protein>
<feature type="domain" description="Peptidoglycan binding-like" evidence="2">
    <location>
        <begin position="806"/>
        <end position="865"/>
    </location>
</feature>
<dbReference type="Gene3D" id="1.10.101.10">
    <property type="entry name" value="PGBD-like superfamily/PGBD"/>
    <property type="match status" value="6"/>
</dbReference>
<dbReference type="InterPro" id="IPR036365">
    <property type="entry name" value="PGBD-like_sf"/>
</dbReference>
<dbReference type="InterPro" id="IPR036366">
    <property type="entry name" value="PGBDSf"/>
</dbReference>
<feature type="domain" description="Peptidoglycan binding-like" evidence="2">
    <location>
        <begin position="525"/>
        <end position="586"/>
    </location>
</feature>
<reference evidence="3" key="2">
    <citation type="submission" date="2021-04" db="EMBL/GenBank/DDBJ databases">
        <authorList>
            <person name="Gilroy R."/>
        </authorList>
    </citation>
    <scope>NUCLEOTIDE SEQUENCE</scope>
    <source>
        <strain evidence="3">2239</strain>
    </source>
</reference>
<feature type="region of interest" description="Disordered" evidence="1">
    <location>
        <begin position="409"/>
        <end position="435"/>
    </location>
</feature>
<dbReference type="Proteomes" id="UP000824193">
    <property type="component" value="Unassembled WGS sequence"/>
</dbReference>
<evidence type="ECO:0000313" key="4">
    <source>
        <dbReference type="Proteomes" id="UP000824193"/>
    </source>
</evidence>
<feature type="domain" description="Peptidoglycan binding-like" evidence="2">
    <location>
        <begin position="436"/>
        <end position="496"/>
    </location>
</feature>
<organism evidence="3 4">
    <name type="scientific">Candidatus Allofournierella pullicola</name>
    <dbReference type="NCBI Taxonomy" id="2838596"/>
    <lineage>
        <taxon>Bacteria</taxon>
        <taxon>Bacillati</taxon>
        <taxon>Bacillota</taxon>
        <taxon>Clostridia</taxon>
        <taxon>Eubacteriales</taxon>
        <taxon>Oscillospiraceae</taxon>
        <taxon>Allofournierella</taxon>
    </lineage>
</organism>
<reference evidence="3" key="1">
    <citation type="journal article" date="2021" name="PeerJ">
        <title>Extensive microbial diversity within the chicken gut microbiome revealed by metagenomics and culture.</title>
        <authorList>
            <person name="Gilroy R."/>
            <person name="Ravi A."/>
            <person name="Getino M."/>
            <person name="Pursley I."/>
            <person name="Horton D.L."/>
            <person name="Alikhan N.F."/>
            <person name="Baker D."/>
            <person name="Gharbi K."/>
            <person name="Hall N."/>
            <person name="Watson M."/>
            <person name="Adriaenssens E.M."/>
            <person name="Foster-Nyarko E."/>
            <person name="Jarju S."/>
            <person name="Secka A."/>
            <person name="Antonio M."/>
            <person name="Oren A."/>
            <person name="Chaudhuri R.R."/>
            <person name="La Ragione R."/>
            <person name="Hildebrand F."/>
            <person name="Pallen M.J."/>
        </authorList>
    </citation>
    <scope>NUCLEOTIDE SEQUENCE</scope>
    <source>
        <strain evidence="3">2239</strain>
    </source>
</reference>
<evidence type="ECO:0000313" key="3">
    <source>
        <dbReference type="EMBL" id="HIX06216.1"/>
    </source>
</evidence>
<feature type="domain" description="Peptidoglycan binding-like" evidence="2">
    <location>
        <begin position="618"/>
        <end position="678"/>
    </location>
</feature>
<dbReference type="Pfam" id="PF01471">
    <property type="entry name" value="PG_binding_1"/>
    <property type="match status" value="6"/>
</dbReference>
<feature type="domain" description="Peptidoglycan binding-like" evidence="2">
    <location>
        <begin position="333"/>
        <end position="393"/>
    </location>
</feature>
<dbReference type="InterPro" id="IPR002477">
    <property type="entry name" value="Peptidoglycan-bd-like"/>
</dbReference>
<gene>
    <name evidence="3" type="ORF">H9865_09010</name>
</gene>
<evidence type="ECO:0000256" key="1">
    <source>
        <dbReference type="SAM" id="MobiDB-lite"/>
    </source>
</evidence>
<proteinExistence type="predicted"/>
<accession>A0A9D1V4Y3</accession>
<sequence length="883" mass="96834">MCNGTLRVQTYAARESAPVGNVRIRLRSADDQLAQEMVFYTDDGGVAPDLELPAPPASLSLDENATQRPYSVWDLTADKEGYQTLTLEGLQVFAGQVALAELELRPMQRLGAPAPLPDSFDVPPHQLYSPGSGTPSSAPVQLCEPRVLTVPIIPETITVHLGKPAASAQNVTVSFRKYIANVASSEVYPTWPEQALRANIHAQISLALNRIFTEWYPSKGYNFNITNSTSYDQYYVHGRNIFEPMERITDDIFNTYVRREATIEPYYTEYCDGKTVSCPGMKQWGTVDRANEGKNALQILRYYYGNDIEIVRTNNIQGIPQSYPGTALRRGDSGEDVRIIQRQLTRIAKNYPAFGKPGTDGVFGAATEASVKAFQKHFNLTADGVVGRSTWYKISYIYVSVKKLAELTSEGEEPTGSQDTITGSGYPGTPLRRGDRGTSVEQVQFWLQQLAEFDPNLRSLSVDGIFGSGTEAAVRAFQEENGLAADGVVGRMTWDSIWSQYQSLQSDINQSTNGYPGSPLRRGDRGDAVRKVQFWLRIAATNYSSIPSPAVDGIFGSGTEAAVKAFQREFGLTADGVVGSATWQKLYEIYADVTNQLLAPNQRPGVYPGSPLRLGSTGRAVREAQFYLVLMSAYYSSIPRINIDGEFGPATETAVKAFQKLFGLTQDGVIGPATWEKLYQQSQTLRTRDGLVHAYRLLPWPGFALAQGAMSSDVAWLQFLLEYIGYFYDQVQSPGGIDGVFGSKTRDSLESFQREFSLPVTGTADEISWNALTATFFSLTAAGSEQIAEAAGPEYPGYVMKLGSAGDAVMQLQLLMNEVAVLYCAADFVPVDGVFGASTEQAVRLFQEGLGLPVTGVVDEETWQRIYEQLNPPIPASCTNCAR</sequence>
<comment type="caution">
    <text evidence="3">The sequence shown here is derived from an EMBL/GenBank/DDBJ whole genome shotgun (WGS) entry which is preliminary data.</text>
</comment>